<feature type="region of interest" description="Disordered" evidence="1">
    <location>
        <begin position="1"/>
        <end position="28"/>
    </location>
</feature>
<dbReference type="AlphaFoldDB" id="A0A2P6TIK6"/>
<proteinExistence type="predicted"/>
<accession>A0A2P6TIK6</accession>
<keyword evidence="3" id="KW-1185">Reference proteome</keyword>
<dbReference type="InterPro" id="IPR038122">
    <property type="entry name" value="PFU_sf"/>
</dbReference>
<feature type="region of interest" description="Disordered" evidence="1">
    <location>
        <begin position="783"/>
        <end position="835"/>
    </location>
</feature>
<dbReference type="EMBL" id="LHPG02000014">
    <property type="protein sequence ID" value="PRW39075.1"/>
    <property type="molecule type" value="Genomic_DNA"/>
</dbReference>
<dbReference type="Gene3D" id="3.10.20.870">
    <property type="entry name" value="PFU (PLAA family ubiquitin binding), C-terminal domain"/>
    <property type="match status" value="1"/>
</dbReference>
<comment type="caution">
    <text evidence="2">The sequence shown here is derived from an EMBL/GenBank/DDBJ whole genome shotgun (WGS) entry which is preliminary data.</text>
</comment>
<feature type="compositionally biased region" description="Acidic residues" evidence="1">
    <location>
        <begin position="803"/>
        <end position="814"/>
    </location>
</feature>
<evidence type="ECO:0000313" key="3">
    <source>
        <dbReference type="Proteomes" id="UP000239899"/>
    </source>
</evidence>
<dbReference type="PANTHER" id="PTHR35381:SF1">
    <property type="entry name" value="EF-HAND DOMAIN-CONTAINING PROTEIN"/>
    <property type="match status" value="1"/>
</dbReference>
<organism evidence="2 3">
    <name type="scientific">Chlorella sorokiniana</name>
    <name type="common">Freshwater green alga</name>
    <dbReference type="NCBI Taxonomy" id="3076"/>
    <lineage>
        <taxon>Eukaryota</taxon>
        <taxon>Viridiplantae</taxon>
        <taxon>Chlorophyta</taxon>
        <taxon>core chlorophytes</taxon>
        <taxon>Trebouxiophyceae</taxon>
        <taxon>Chlorellales</taxon>
        <taxon>Chlorellaceae</taxon>
        <taxon>Chlorella clade</taxon>
        <taxon>Chlorella</taxon>
    </lineage>
</organism>
<sequence>MAAALAPRGAAPGPALYSPAYTAGGHDADSRSTLLVTTVDIGEGRQGRVEVREGDDPVDVARAFCARHGLPEAIVLPLAQHLEDNLAESIAGAGGGDYSEEEYEVQPASARYTPSPTPPASHTAVAEAGAPAGAGARVQLEPSAAGRARRPSSGASAAGSSGQAAAPHGAPAAHAAAQAPAESEPPLTHRPAAINSARGAQYFNDTGSPDPCSLDYRSAGTAGGSGSGGGLPAHNRLYADHFRKQQRLEEERRLRDLEIQLKTEQVHIAPASGKLASHRTAGAYRNYGERLYVEGRLDAMRKEQMAARQKEEEERAELEAYSFRPTISKLARQIKASEAVLGGPGAAYQRLYQRASDCTVKRQVGGAAGRSATTAERMAAIRREQDEAEIKECSFRPQINAKSARMVEGRQQILRETRLPGYEQLYNDSMRRRLKLEALAQLPPEEATFRPRVNTSSVVLKRLMEGREGEVPLGGSDDVATRLLERGRRYQEKLAAAQREAEEAPRDPATGRPLFQPKTYRPPSYDRNPDGAPIGERLYSIKAEWDDKAARLRREQERRAARDAASTYVNNKSEKLVDRLKRERFRAVFDYLRRGAPAPVVNLLEAVQDVAFMDTIDPEVRADVEFAARALDKAIARRQAAEGLQDCATSAVPASSQRSSSTAASAAAPPYAQSTNGEVDAAGFVALMEEVVARTKGLTRQYLLPMPSTRAKFEEPSFRPAIDPRSAALAARVRPESLPAYEVLYKTAEEIATKREDLRRAAEAAKLKECLFRPVMVAEPKAKEGRAMKMAAELTQSKRNTTEEEAPAEEEQEEQPVPASKGGTRGSSQGVRQQPGSDLHFDVLERQINDALVRLSLSEEQVAASLQRAQGGGGAAVLAGVQGGQSVDAAGYRLDFHALLGSPSPDSMLPISELAQTATSSLGGFNPMDDAEGPGVAWDDNSQEVVAHVLQSEANGAAADAALLGQQAAEPELAGLDLHALASADLPEHPGDIALGVPAAAAAAVGSYVLEAAAGGPSKESSTQWETPRDTLVSPGMSPAPAGQ</sequence>
<dbReference type="PANTHER" id="PTHR35381">
    <property type="entry name" value="EF-HAND DOMAIN-CONTAINING PROTEIN"/>
    <property type="match status" value="1"/>
</dbReference>
<feature type="region of interest" description="Disordered" evidence="1">
    <location>
        <begin position="494"/>
        <end position="533"/>
    </location>
</feature>
<feature type="compositionally biased region" description="Low complexity" evidence="1">
    <location>
        <begin position="1"/>
        <end position="16"/>
    </location>
</feature>
<feature type="compositionally biased region" description="Low complexity" evidence="1">
    <location>
        <begin position="120"/>
        <end position="186"/>
    </location>
</feature>
<gene>
    <name evidence="2" type="ORF">C2E21_7101</name>
</gene>
<feature type="region of interest" description="Disordered" evidence="1">
    <location>
        <begin position="1013"/>
        <end position="1044"/>
    </location>
</feature>
<dbReference type="OrthoDB" id="512914at2759"/>
<dbReference type="Proteomes" id="UP000239899">
    <property type="component" value="Unassembled WGS sequence"/>
</dbReference>
<feature type="compositionally biased region" description="Polar residues" evidence="1">
    <location>
        <begin position="826"/>
        <end position="835"/>
    </location>
</feature>
<protein>
    <submittedName>
        <fullName evidence="2">Expressed ef-hand domain-containing isoform B</fullName>
    </submittedName>
</protein>
<feature type="region of interest" description="Disordered" evidence="1">
    <location>
        <begin position="650"/>
        <end position="673"/>
    </location>
</feature>
<reference evidence="2 3" key="1">
    <citation type="journal article" date="2018" name="Plant J.">
        <title>Genome sequences of Chlorella sorokiniana UTEX 1602 and Micractinium conductrix SAG 241.80: implications to maltose excretion by a green alga.</title>
        <authorList>
            <person name="Arriola M.B."/>
            <person name="Velmurugan N."/>
            <person name="Zhang Y."/>
            <person name="Plunkett M.H."/>
            <person name="Hondzo H."/>
            <person name="Barney B.M."/>
        </authorList>
    </citation>
    <scope>NUCLEOTIDE SEQUENCE [LARGE SCALE GENOMIC DNA]</scope>
    <source>
        <strain evidence="3">UTEX 1602</strain>
    </source>
</reference>
<evidence type="ECO:0000313" key="2">
    <source>
        <dbReference type="EMBL" id="PRW39075.1"/>
    </source>
</evidence>
<evidence type="ECO:0000256" key="1">
    <source>
        <dbReference type="SAM" id="MobiDB-lite"/>
    </source>
</evidence>
<name>A0A2P6TIK6_CHLSO</name>
<feature type="region of interest" description="Disordered" evidence="1">
    <location>
        <begin position="93"/>
        <end position="190"/>
    </location>
</feature>
<dbReference type="STRING" id="3076.A0A2P6TIK6"/>